<protein>
    <submittedName>
        <fullName evidence="5">Small ribosomal subunit protein mS77 (RPPR2)</fullName>
    </submittedName>
</protein>
<dbReference type="Pfam" id="PF01535">
    <property type="entry name" value="PPR"/>
    <property type="match status" value="1"/>
</dbReference>
<comment type="caution">
    <text evidence="5">The sequence shown here is derived from an EMBL/GenBank/DDBJ whole genome shotgun (WGS) entry which is preliminary data.</text>
</comment>
<dbReference type="PROSITE" id="PS51375">
    <property type="entry name" value="PPR"/>
    <property type="match status" value="5"/>
</dbReference>
<feature type="repeat" description="PPR" evidence="2">
    <location>
        <begin position="453"/>
        <end position="487"/>
    </location>
</feature>
<dbReference type="InterPro" id="IPR011990">
    <property type="entry name" value="TPR-like_helical_dom_sf"/>
</dbReference>
<name>A0ABD1B786_CARAN</name>
<feature type="repeat" description="PPR" evidence="2">
    <location>
        <begin position="418"/>
        <end position="452"/>
    </location>
</feature>
<dbReference type="InterPro" id="IPR033443">
    <property type="entry name" value="PROP1-like_PPR_dom"/>
</dbReference>
<dbReference type="Gene3D" id="1.25.40.10">
    <property type="entry name" value="Tetratricopeptide repeat domain"/>
    <property type="match status" value="2"/>
</dbReference>
<proteinExistence type="predicted"/>
<dbReference type="PANTHER" id="PTHR46862:SF2">
    <property type="entry name" value="OS02G0611400 PROTEIN"/>
    <property type="match status" value="1"/>
</dbReference>
<dbReference type="NCBIfam" id="TIGR00756">
    <property type="entry name" value="PPR"/>
    <property type="match status" value="3"/>
</dbReference>
<sequence length="719" mass="81756">MKSFLVARQAIQRISLLSSKTPTFSRNFSAITSSISHSDRHLRSYDEQTPFKNAEIPRPISSFNRYFHCTRESRLSESSAAQIDQEEDEEDEDGTTNEFLSRFVWIMRGKVSEAYPDCDKKMIDGMLLLIVEKVVEEIEKGGFNKVGSAPPSPSSEFSDDLWATIWEVSNTVLKDMEKERKKEKMKQYVQSPEVMEMCRFAGEIGIRGDLLRELRFKWAREKMEDAEFYESLEQQRDLDNLIGESETEDVAEEGEVGSFDSDEVQPRSISLPKRKGKFKYKIYGLELSDPKWSKMADKIHEAEEEADWTEPKPVTGKCKLIMEKLESLQEGDDPSVLLAEWVELLEPNRVDWIALLNQLREGNIKAYLKVAELVLDEKSFKASIADYSKLIHIHAKENRIEDVEGILKKMAQNGIFPDILTATALVHMYSKSGNLERATEAFENLKSYGLRADEKIYNSMIMGYVNVGKPKLGERLVREMRAKELKPSEEVYMALLRAFAQVGDSKNAVGISASMQSEPFDTLSHEAFSLLVEAYGKAGEADKAKSSFDEMRNLGHKPDDKCIANVVGAYKRDNSLDKALRLLLQLEKDGVEIGVITYTVLVDWMANLGLIEEAEQLLVKISQLGEAPPFELQVSLCCMYASVRNEKKTLQALGVLEAKRDQMGPNEFEKVITALKRSGFEKDARRMYKHMEARKFLPSRTLQMDMVVSPSAGFSKTRR</sequence>
<evidence type="ECO:0000259" key="4">
    <source>
        <dbReference type="Pfam" id="PF17177"/>
    </source>
</evidence>
<feature type="repeat" description="PPR" evidence="2">
    <location>
        <begin position="594"/>
        <end position="628"/>
    </location>
</feature>
<dbReference type="Proteomes" id="UP001558713">
    <property type="component" value="Unassembled WGS sequence"/>
</dbReference>
<reference evidence="5 6" key="1">
    <citation type="submission" date="2024-04" db="EMBL/GenBank/DDBJ databases">
        <title>Genome assembly C_amara_ONT_v2.</title>
        <authorList>
            <person name="Yant L."/>
            <person name="Moore C."/>
            <person name="Slenker M."/>
        </authorList>
    </citation>
    <scope>NUCLEOTIDE SEQUENCE [LARGE SCALE GENOMIC DNA]</scope>
    <source>
        <tissue evidence="5">Leaf</tissue>
    </source>
</reference>
<evidence type="ECO:0000313" key="5">
    <source>
        <dbReference type="EMBL" id="KAL1207790.1"/>
    </source>
</evidence>
<evidence type="ECO:0000256" key="2">
    <source>
        <dbReference type="PROSITE-ProRule" id="PRU00708"/>
    </source>
</evidence>
<dbReference type="PANTHER" id="PTHR46862">
    <property type="entry name" value="OS07G0661900 PROTEIN"/>
    <property type="match status" value="1"/>
</dbReference>
<dbReference type="Pfam" id="PF13812">
    <property type="entry name" value="PPR_3"/>
    <property type="match status" value="1"/>
</dbReference>
<feature type="region of interest" description="Disordered" evidence="3">
    <location>
        <begin position="246"/>
        <end position="265"/>
    </location>
</feature>
<gene>
    <name evidence="5" type="ORF">V5N11_013964</name>
</gene>
<keyword evidence="1" id="KW-0677">Repeat</keyword>
<feature type="repeat" description="PPR" evidence="2">
    <location>
        <begin position="383"/>
        <end position="417"/>
    </location>
</feature>
<feature type="repeat" description="PPR" evidence="2">
    <location>
        <begin position="524"/>
        <end position="558"/>
    </location>
</feature>
<organism evidence="5 6">
    <name type="scientific">Cardamine amara subsp. amara</name>
    <dbReference type="NCBI Taxonomy" id="228776"/>
    <lineage>
        <taxon>Eukaryota</taxon>
        <taxon>Viridiplantae</taxon>
        <taxon>Streptophyta</taxon>
        <taxon>Embryophyta</taxon>
        <taxon>Tracheophyta</taxon>
        <taxon>Spermatophyta</taxon>
        <taxon>Magnoliopsida</taxon>
        <taxon>eudicotyledons</taxon>
        <taxon>Gunneridae</taxon>
        <taxon>Pentapetalae</taxon>
        <taxon>rosids</taxon>
        <taxon>malvids</taxon>
        <taxon>Brassicales</taxon>
        <taxon>Brassicaceae</taxon>
        <taxon>Cardamineae</taxon>
        <taxon>Cardamine</taxon>
    </lineage>
</organism>
<evidence type="ECO:0000313" key="6">
    <source>
        <dbReference type="Proteomes" id="UP001558713"/>
    </source>
</evidence>
<accession>A0ABD1B786</accession>
<dbReference type="EMBL" id="JBANAX010000465">
    <property type="protein sequence ID" value="KAL1207790.1"/>
    <property type="molecule type" value="Genomic_DNA"/>
</dbReference>
<dbReference type="InterPro" id="IPR002885">
    <property type="entry name" value="PPR_rpt"/>
</dbReference>
<dbReference type="AlphaFoldDB" id="A0ABD1B786"/>
<feature type="compositionally biased region" description="Acidic residues" evidence="3">
    <location>
        <begin position="246"/>
        <end position="263"/>
    </location>
</feature>
<feature type="domain" description="PROP1-like PPR" evidence="4">
    <location>
        <begin position="438"/>
        <end position="552"/>
    </location>
</feature>
<keyword evidence="6" id="KW-1185">Reference proteome</keyword>
<evidence type="ECO:0000256" key="1">
    <source>
        <dbReference type="ARBA" id="ARBA00022737"/>
    </source>
</evidence>
<dbReference type="Pfam" id="PF17177">
    <property type="entry name" value="PPR_long"/>
    <property type="match status" value="1"/>
</dbReference>
<evidence type="ECO:0000256" key="3">
    <source>
        <dbReference type="SAM" id="MobiDB-lite"/>
    </source>
</evidence>